<evidence type="ECO:0000313" key="2">
    <source>
        <dbReference type="Proteomes" id="UP000779508"/>
    </source>
</evidence>
<sequence>MDKNIDFNGLIEEVGKCCLSEESCGTCEKELCLVGYCKQSLLTAFKQKDEFIDNGMDDIPYEDTKLYDDERIIDAIGFILNQCKNCQLYHDEDCIINIIRSSMEVALLGDHIDYKGSTLMYFSDLGNKNKEISQKIYSAFKRVNK</sequence>
<keyword evidence="2" id="KW-1185">Reference proteome</keyword>
<dbReference type="RefSeq" id="WP_216416743.1">
    <property type="nucleotide sequence ID" value="NZ_JAHLQK010000003.1"/>
</dbReference>
<gene>
    <name evidence="1" type="ORF">KQI88_09640</name>
</gene>
<proteinExistence type="predicted"/>
<protein>
    <submittedName>
        <fullName evidence="1">Uncharacterized protein</fullName>
    </submittedName>
</protein>
<comment type="caution">
    <text evidence="1">The sequence shown here is derived from an EMBL/GenBank/DDBJ whole genome shotgun (WGS) entry which is preliminary data.</text>
</comment>
<evidence type="ECO:0000313" key="1">
    <source>
        <dbReference type="EMBL" id="MBU5676681.1"/>
    </source>
</evidence>
<reference evidence="1 2" key="1">
    <citation type="submission" date="2021-06" db="EMBL/GenBank/DDBJ databases">
        <authorList>
            <person name="Sun Q."/>
            <person name="Li D."/>
        </authorList>
    </citation>
    <scope>NUCLEOTIDE SEQUENCE [LARGE SCALE GENOMIC DNA]</scope>
    <source>
        <strain evidence="1 2">MSJ-5</strain>
    </source>
</reference>
<accession>A0ABS6G5N4</accession>
<organism evidence="1 2">
    <name type="scientific">Alkaliphilus flagellatus</name>
    <dbReference type="NCBI Taxonomy" id="2841507"/>
    <lineage>
        <taxon>Bacteria</taxon>
        <taxon>Bacillati</taxon>
        <taxon>Bacillota</taxon>
        <taxon>Clostridia</taxon>
        <taxon>Peptostreptococcales</taxon>
        <taxon>Natronincolaceae</taxon>
        <taxon>Alkaliphilus</taxon>
    </lineage>
</organism>
<name>A0ABS6G5N4_9FIRM</name>
<dbReference type="EMBL" id="JAHLQK010000003">
    <property type="protein sequence ID" value="MBU5676681.1"/>
    <property type="molecule type" value="Genomic_DNA"/>
</dbReference>
<dbReference type="Proteomes" id="UP000779508">
    <property type="component" value="Unassembled WGS sequence"/>
</dbReference>